<dbReference type="NCBIfam" id="TIGR00630">
    <property type="entry name" value="uvra"/>
    <property type="match status" value="1"/>
</dbReference>
<evidence type="ECO:0000256" key="5">
    <source>
        <dbReference type="ARBA" id="ARBA00022741"/>
    </source>
</evidence>
<organism evidence="15 16">
    <name type="scientific">Promethearchaeum syntrophicum</name>
    <dbReference type="NCBI Taxonomy" id="2594042"/>
    <lineage>
        <taxon>Archaea</taxon>
        <taxon>Promethearchaeati</taxon>
        <taxon>Promethearchaeota</taxon>
        <taxon>Promethearchaeia</taxon>
        <taxon>Promethearchaeales</taxon>
        <taxon>Promethearchaeaceae</taxon>
        <taxon>Promethearchaeum</taxon>
    </lineage>
</organism>
<dbReference type="InterPro" id="IPR041552">
    <property type="entry name" value="UvrA_DNA-bd"/>
</dbReference>
<dbReference type="InterPro" id="IPR027417">
    <property type="entry name" value="P-loop_NTPase"/>
</dbReference>
<accession>A0A5B9DF62</accession>
<dbReference type="GO" id="GO:0016887">
    <property type="term" value="F:ATP hydrolysis activity"/>
    <property type="evidence" value="ECO:0007669"/>
    <property type="project" value="InterPro"/>
</dbReference>
<reference evidence="15 16" key="1">
    <citation type="journal article" date="2020" name="Nature">
        <title>Isolation of an archaeon at the prokaryote-eukaryote interface.</title>
        <authorList>
            <person name="Imachi H."/>
            <person name="Nobu M.K."/>
            <person name="Nakahara N."/>
            <person name="Morono Y."/>
            <person name="Ogawara M."/>
            <person name="Takaki Y."/>
            <person name="Takano Y."/>
            <person name="Uematsu K."/>
            <person name="Ikuta T."/>
            <person name="Ito M."/>
            <person name="Matsui Y."/>
            <person name="Miyazaki M."/>
            <person name="Murata K."/>
            <person name="Saito Y."/>
            <person name="Sakai S."/>
            <person name="Song C."/>
            <person name="Tasumi E."/>
            <person name="Yamanaka Y."/>
            <person name="Yamaguchi T."/>
            <person name="Kamagata Y."/>
            <person name="Tamaki H."/>
            <person name="Takai K."/>
        </authorList>
    </citation>
    <scope>NUCLEOTIDE SEQUENCE [LARGE SCALE GENOMIC DNA]</scope>
    <source>
        <strain evidence="15 16">MK-D1</strain>
    </source>
</reference>
<evidence type="ECO:0000313" key="16">
    <source>
        <dbReference type="Proteomes" id="UP000321408"/>
    </source>
</evidence>
<keyword evidence="5" id="KW-0547">Nucleotide-binding</keyword>
<dbReference type="InterPro" id="IPR017871">
    <property type="entry name" value="ABC_transporter-like_CS"/>
</dbReference>
<dbReference type="Gene3D" id="1.20.1580.10">
    <property type="entry name" value="ABC transporter ATPase like domain"/>
    <property type="match status" value="2"/>
</dbReference>
<evidence type="ECO:0000256" key="10">
    <source>
        <dbReference type="ARBA" id="ARBA00022840"/>
    </source>
</evidence>
<evidence type="ECO:0000256" key="13">
    <source>
        <dbReference type="ARBA" id="ARBA00023204"/>
    </source>
</evidence>
<keyword evidence="3" id="KW-0479">Metal-binding</keyword>
<dbReference type="GeneID" id="41331229"/>
<dbReference type="Pfam" id="PF00005">
    <property type="entry name" value="ABC_tran"/>
    <property type="match status" value="1"/>
</dbReference>
<keyword evidence="6" id="KW-0227">DNA damage</keyword>
<dbReference type="GO" id="GO:0006289">
    <property type="term" value="P:nucleotide-excision repair"/>
    <property type="evidence" value="ECO:0007669"/>
    <property type="project" value="InterPro"/>
</dbReference>
<evidence type="ECO:0000259" key="14">
    <source>
        <dbReference type="PROSITE" id="PS50893"/>
    </source>
</evidence>
<dbReference type="GO" id="GO:0003677">
    <property type="term" value="F:DNA binding"/>
    <property type="evidence" value="ECO:0007669"/>
    <property type="project" value="UniProtKB-KW"/>
</dbReference>
<evidence type="ECO:0000313" key="15">
    <source>
        <dbReference type="EMBL" id="QEE17423.1"/>
    </source>
</evidence>
<dbReference type="GO" id="GO:0004518">
    <property type="term" value="F:nuclease activity"/>
    <property type="evidence" value="ECO:0007669"/>
    <property type="project" value="UniProtKB-KW"/>
</dbReference>
<dbReference type="PROSITE" id="PS00211">
    <property type="entry name" value="ABC_TRANSPORTER_1"/>
    <property type="match status" value="1"/>
</dbReference>
<dbReference type="Proteomes" id="UP000321408">
    <property type="component" value="Chromosome"/>
</dbReference>
<proteinExistence type="predicted"/>
<dbReference type="SUPFAM" id="SSF52540">
    <property type="entry name" value="P-loop containing nucleoside triphosphate hydrolases"/>
    <property type="match status" value="2"/>
</dbReference>
<evidence type="ECO:0000256" key="2">
    <source>
        <dbReference type="ARBA" id="ARBA00022490"/>
    </source>
</evidence>
<dbReference type="AlphaFoldDB" id="A0A5B9DF62"/>
<keyword evidence="16" id="KW-1185">Reference proteome</keyword>
<evidence type="ECO:0000256" key="7">
    <source>
        <dbReference type="ARBA" id="ARBA00022769"/>
    </source>
</evidence>
<dbReference type="GO" id="GO:0008270">
    <property type="term" value="F:zinc ion binding"/>
    <property type="evidence" value="ECO:0007669"/>
    <property type="project" value="UniProtKB-KW"/>
</dbReference>
<evidence type="ECO:0000256" key="3">
    <source>
        <dbReference type="ARBA" id="ARBA00022723"/>
    </source>
</evidence>
<feature type="domain" description="ABC transporter" evidence="14">
    <location>
        <begin position="616"/>
        <end position="949"/>
    </location>
</feature>
<dbReference type="Gene3D" id="3.40.50.300">
    <property type="entry name" value="P-loop containing nucleotide triphosphate hydrolases"/>
    <property type="match status" value="2"/>
</dbReference>
<dbReference type="EMBL" id="CP042905">
    <property type="protein sequence ID" value="QEE17423.1"/>
    <property type="molecule type" value="Genomic_DNA"/>
</dbReference>
<dbReference type="PANTHER" id="PTHR43152">
    <property type="entry name" value="UVRABC SYSTEM PROTEIN A"/>
    <property type="match status" value="1"/>
</dbReference>
<keyword evidence="9" id="KW-0862">Zinc</keyword>
<keyword evidence="13" id="KW-0234">DNA repair</keyword>
<evidence type="ECO:0000256" key="12">
    <source>
        <dbReference type="ARBA" id="ARBA00023125"/>
    </source>
</evidence>
<dbReference type="EC" id="3.1.25.-" evidence="15"/>
<keyword evidence="7" id="KW-0228">DNA excision</keyword>
<evidence type="ECO:0000256" key="9">
    <source>
        <dbReference type="ARBA" id="ARBA00022833"/>
    </source>
</evidence>
<gene>
    <name evidence="15" type="primary">uvrA</name>
    <name evidence="15" type="ORF">DSAG12_03260</name>
</gene>
<dbReference type="Pfam" id="PF17755">
    <property type="entry name" value="UvrA_DNA-bind"/>
    <property type="match status" value="1"/>
</dbReference>
<evidence type="ECO:0000256" key="1">
    <source>
        <dbReference type="ARBA" id="ARBA00004496"/>
    </source>
</evidence>
<reference evidence="15 16" key="2">
    <citation type="journal article" date="2024" name="Int. J. Syst. Evol. Microbiol.">
        <title>Promethearchaeum syntrophicum gen. nov., sp. nov., an anaerobic, obligately syntrophic archaeon, the first isolate of the lineage 'Asgard' archaea, and proposal of the new archaeal phylum Promethearchaeota phyl. nov. and kingdom Promethearchaeati regn. nov.</title>
        <authorList>
            <person name="Imachi H."/>
            <person name="Nobu M.K."/>
            <person name="Kato S."/>
            <person name="Takaki Y."/>
            <person name="Miyazaki M."/>
            <person name="Miyata M."/>
            <person name="Ogawara M."/>
            <person name="Saito Y."/>
            <person name="Sakai S."/>
            <person name="Tahara Y.O."/>
            <person name="Takano Y."/>
            <person name="Tasumi E."/>
            <person name="Uematsu K."/>
            <person name="Yoshimura T."/>
            <person name="Itoh T."/>
            <person name="Ohkuma M."/>
            <person name="Takai K."/>
        </authorList>
    </citation>
    <scope>NUCLEOTIDE SEQUENCE [LARGE SCALE GENOMIC DNA]</scope>
    <source>
        <strain evidence="15 16">MK-D1</strain>
    </source>
</reference>
<evidence type="ECO:0000256" key="8">
    <source>
        <dbReference type="ARBA" id="ARBA00022771"/>
    </source>
</evidence>
<dbReference type="InterPro" id="IPR003439">
    <property type="entry name" value="ABC_transporter-like_ATP-bd"/>
</dbReference>
<keyword evidence="15" id="KW-0378">Hydrolase</keyword>
<keyword evidence="2" id="KW-0963">Cytoplasm</keyword>
<sequence>MGKDFIIIKGARQNNLKNISLKIPRDKLVVFTGLSGSGKSSLAIDTIYAEGQRRYLESLNTYARQFLGSMDKPDLDYIEGLSPSIAIEQKAVSKNPRSTVGTVTEIYDYLRLLYANVGIPHCHICGDEIEPLTTQEMTANILKSLEINTKFRVLAPIIQRKKGEYGEVFKQLKKEGYTRVIVDRIEFQLDEEISLDKNKFHDIDVVLDRLVKKNTENFRKRLADAVEQASELAEGLVKIWIVDSEPKIYSESLFCPKCGVSMPELRAQLFSFNTPLGMCPKCNGLGTSFAFTESRLFPNKEQTVYDSNLRHIGGFGTLDSYTWKIIESVAKHYKIDLDIPIEELPTKFWKIFLRGSGRTKIAFHLGSDQKANPDSEYSYNFSRPFEGILNTLQRRYLQTNSEYSRDYYEKWMDEQTCDLCHGLRLRQEALAVTINDINIAEITKYTVDRALEFLKKLKKRLNKRQMLIVKDVLKELFDRYKFLLNVGLHYITMNRQSKTLSGGESERVRLATQIGSNLVGVLYVLDEPSIGLHPRDKFKLIRMLEQLRDNGNSILVVEHDEDIIRSADFVVDLGPGAGIHGGKIVVADTVDVVEKHPKSITGKYLRGDAFIPLPGYRRSEIENWISIKGARANNLKNVDIKIPLGVLTVVTGVSGAGKSSLIMEILYKGLHKKISRDSRLTPGEFDEIEGAEYIDKIIHIDQRPIGRTPRSIPATYTKIFDHVRDLFEQTEEAKIRGYKKGRFSFNVKKGRCEKCQGSGFNLIEMQFLPSVYVRCDVCKGKRYNSETLEVKFKDKNISDVLEMSHEEAYEFFKNFPKIRNIIKTVNDVGLGYIKLGQSSTTLSGGEAQRVKLSRELSKRNTGKTLYILDEPTTGLHFHDVLQLIQVIQKLVDLGNSVIIIEHNLDIIKSADYIVDLGPEGGDEGGNIVGLGTPKQIVENPNSYTGDYLKPILDTHNEKNHVEYVEERKNMPKINPNVTNNGFYRNGRKKKIK</sequence>
<evidence type="ECO:0000256" key="4">
    <source>
        <dbReference type="ARBA" id="ARBA00022737"/>
    </source>
</evidence>
<dbReference type="RefSeq" id="WP_147664317.1">
    <property type="nucleotide sequence ID" value="NZ_CP042905.2"/>
</dbReference>
<evidence type="ECO:0000256" key="6">
    <source>
        <dbReference type="ARBA" id="ARBA00022763"/>
    </source>
</evidence>
<dbReference type="PROSITE" id="PS50893">
    <property type="entry name" value="ABC_TRANSPORTER_2"/>
    <property type="match status" value="1"/>
</dbReference>
<keyword evidence="4" id="KW-0677">Repeat</keyword>
<dbReference type="GO" id="GO:0009380">
    <property type="term" value="C:excinuclease repair complex"/>
    <property type="evidence" value="ECO:0007669"/>
    <property type="project" value="InterPro"/>
</dbReference>
<name>A0A5B9DF62_9ARCH</name>
<dbReference type="PANTHER" id="PTHR43152:SF3">
    <property type="entry name" value="UVRABC SYSTEM PROTEIN A"/>
    <property type="match status" value="1"/>
</dbReference>
<dbReference type="CDD" id="cd03271">
    <property type="entry name" value="ABC_UvrA_II"/>
    <property type="match status" value="1"/>
</dbReference>
<dbReference type="InterPro" id="IPR041102">
    <property type="entry name" value="UvrA_inter"/>
</dbReference>
<dbReference type="GO" id="GO:0005737">
    <property type="term" value="C:cytoplasm"/>
    <property type="evidence" value="ECO:0007669"/>
    <property type="project" value="UniProtKB-SubCell"/>
</dbReference>
<dbReference type="Gene3D" id="1.10.8.280">
    <property type="entry name" value="ABC transporter ATPase domain-like"/>
    <property type="match status" value="1"/>
</dbReference>
<keyword evidence="11" id="KW-0267">Excision nuclease</keyword>
<keyword evidence="10" id="KW-0067">ATP-binding</keyword>
<keyword evidence="12" id="KW-0238">DNA-binding</keyword>
<dbReference type="InterPro" id="IPR004602">
    <property type="entry name" value="UvrA"/>
</dbReference>
<dbReference type="OrthoDB" id="7896at2157"/>
<keyword evidence="8" id="KW-0863">Zinc-finger</keyword>
<dbReference type="NCBIfam" id="NF001503">
    <property type="entry name" value="PRK00349.1"/>
    <property type="match status" value="1"/>
</dbReference>
<dbReference type="InterPro" id="IPR013815">
    <property type="entry name" value="ATP_grasp_subdomain_1"/>
</dbReference>
<dbReference type="GO" id="GO:0005524">
    <property type="term" value="F:ATP binding"/>
    <property type="evidence" value="ECO:0007669"/>
    <property type="project" value="UniProtKB-KW"/>
</dbReference>
<dbReference type="Pfam" id="PF17760">
    <property type="entry name" value="UvrA_inter"/>
    <property type="match status" value="1"/>
</dbReference>
<protein>
    <submittedName>
        <fullName evidence="15">Excinuclease ABC subunit UvrA</fullName>
        <ecNumber evidence="15">3.1.25.-</ecNumber>
    </submittedName>
</protein>
<comment type="subcellular location">
    <subcellularLocation>
        <location evidence="1">Cytoplasm</location>
    </subcellularLocation>
</comment>
<evidence type="ECO:0000256" key="11">
    <source>
        <dbReference type="ARBA" id="ARBA00022881"/>
    </source>
</evidence>
<dbReference type="KEGG" id="psyt:DSAG12_03260"/>
<dbReference type="Gene3D" id="3.30.1490.20">
    <property type="entry name" value="ATP-grasp fold, A domain"/>
    <property type="match status" value="1"/>
</dbReference>